<evidence type="ECO:0000313" key="14">
    <source>
        <dbReference type="EMBL" id="ASI47427.1"/>
    </source>
</evidence>
<organism evidence="14 15">
    <name type="scientific">Anaplasma ovis str. Haibei</name>
    <dbReference type="NCBI Taxonomy" id="1248439"/>
    <lineage>
        <taxon>Bacteria</taxon>
        <taxon>Pseudomonadati</taxon>
        <taxon>Pseudomonadota</taxon>
        <taxon>Alphaproteobacteria</taxon>
        <taxon>Rickettsiales</taxon>
        <taxon>Anaplasmataceae</taxon>
        <taxon>Anaplasma</taxon>
    </lineage>
</organism>
<comment type="similarity">
    <text evidence="3 11">Belongs to the SHMT family.</text>
</comment>
<dbReference type="AlphaFoldDB" id="A0A2Z2LE16"/>
<evidence type="ECO:0000256" key="5">
    <source>
        <dbReference type="ARBA" id="ARBA00022490"/>
    </source>
</evidence>
<dbReference type="Gene3D" id="3.90.1150.10">
    <property type="entry name" value="Aspartate Aminotransferase, domain 1"/>
    <property type="match status" value="1"/>
</dbReference>
<keyword evidence="5 11" id="KW-0963">Cytoplasm</keyword>
<dbReference type="GO" id="GO:0050413">
    <property type="term" value="F:D-alanine 2-hydroxymethyltransferase activity"/>
    <property type="evidence" value="ECO:0007669"/>
    <property type="project" value="UniProtKB-EC"/>
</dbReference>
<dbReference type="Pfam" id="PF00464">
    <property type="entry name" value="SHMT"/>
    <property type="match status" value="1"/>
</dbReference>
<dbReference type="KEGG" id="aoh:AOV_00430"/>
<evidence type="ECO:0000256" key="4">
    <source>
        <dbReference type="ARBA" id="ARBA00011738"/>
    </source>
</evidence>
<evidence type="ECO:0000256" key="9">
    <source>
        <dbReference type="ARBA" id="ARBA00051216"/>
    </source>
</evidence>
<evidence type="ECO:0000256" key="11">
    <source>
        <dbReference type="HAMAP-Rule" id="MF_00051"/>
    </source>
</evidence>
<gene>
    <name evidence="11 14" type="primary">glyA</name>
    <name evidence="14" type="ORF">AOV_00430</name>
</gene>
<dbReference type="PIRSF" id="PIRSF000412">
    <property type="entry name" value="SHMT"/>
    <property type="match status" value="1"/>
</dbReference>
<comment type="catalytic activity">
    <reaction evidence="9">
        <text>(6R)-5,10-methylene-5,6,7,8-tetrahydrofolate + D-alanine + H2O = 2-methylserine + (6S)-5,6,7,8-tetrahydrofolate</text>
        <dbReference type="Rhea" id="RHEA:10064"/>
        <dbReference type="ChEBI" id="CHEBI:15377"/>
        <dbReference type="ChEBI" id="CHEBI:15636"/>
        <dbReference type="ChEBI" id="CHEBI:57416"/>
        <dbReference type="ChEBI" id="CHEBI:57453"/>
        <dbReference type="ChEBI" id="CHEBI:58275"/>
        <dbReference type="EC" id="2.1.2.7"/>
    </reaction>
</comment>
<feature type="binding site" evidence="11">
    <location>
        <begin position="127"/>
        <end position="129"/>
    </location>
    <ligand>
        <name>(6S)-5,6,7,8-tetrahydrofolate</name>
        <dbReference type="ChEBI" id="CHEBI:57453"/>
    </ligand>
</feature>
<feature type="modified residue" description="N6-(pyridoxal phosphate)lysine" evidence="11 12">
    <location>
        <position position="232"/>
    </location>
</feature>
<dbReference type="SUPFAM" id="SSF53383">
    <property type="entry name" value="PLP-dependent transferases"/>
    <property type="match status" value="1"/>
</dbReference>
<evidence type="ECO:0000256" key="8">
    <source>
        <dbReference type="ARBA" id="ARBA00022898"/>
    </source>
</evidence>
<dbReference type="InterPro" id="IPR019798">
    <property type="entry name" value="Ser_HO-MeTrfase_PLP_BS"/>
</dbReference>
<dbReference type="CDD" id="cd00378">
    <property type="entry name" value="SHMT"/>
    <property type="match status" value="1"/>
</dbReference>
<comment type="pathway">
    <text evidence="11">One-carbon metabolism; tetrahydrofolate interconversion.</text>
</comment>
<dbReference type="GO" id="GO:0019264">
    <property type="term" value="P:glycine biosynthetic process from serine"/>
    <property type="evidence" value="ECO:0007669"/>
    <property type="project" value="UniProtKB-UniRule"/>
</dbReference>
<accession>A0A2Z2LE16</accession>
<reference evidence="15" key="1">
    <citation type="submission" date="2018-06" db="EMBL/GenBank/DDBJ databases">
        <title>The Anaplasma ovis genome reveals a high proportion of pseudogenes.</title>
        <authorList>
            <person name="Liu Z."/>
            <person name="Peasley A.M."/>
            <person name="Yang J."/>
            <person name="Li Y."/>
            <person name="Guan G."/>
            <person name="Luo J."/>
            <person name="Yin H."/>
            <person name="Brayton K.A."/>
        </authorList>
    </citation>
    <scope>NUCLEOTIDE SEQUENCE [LARGE SCALE GENOMIC DNA]</scope>
    <source>
        <strain evidence="15">Haibei</strain>
    </source>
</reference>
<dbReference type="InterPro" id="IPR039429">
    <property type="entry name" value="SHMT-like_dom"/>
</dbReference>
<comment type="catalytic activity">
    <reaction evidence="11">
        <text>(6R)-5,10-methylene-5,6,7,8-tetrahydrofolate + glycine + H2O = (6S)-5,6,7,8-tetrahydrofolate + L-serine</text>
        <dbReference type="Rhea" id="RHEA:15481"/>
        <dbReference type="ChEBI" id="CHEBI:15377"/>
        <dbReference type="ChEBI" id="CHEBI:15636"/>
        <dbReference type="ChEBI" id="CHEBI:33384"/>
        <dbReference type="ChEBI" id="CHEBI:57305"/>
        <dbReference type="ChEBI" id="CHEBI:57453"/>
        <dbReference type="EC" id="2.1.2.1"/>
    </reaction>
</comment>
<protein>
    <recommendedName>
        <fullName evidence="11">Serine hydroxymethyltransferase</fullName>
        <shortName evidence="11">SHMT</shortName>
        <shortName evidence="11">Serine methylase</shortName>
        <ecNumber evidence="11">2.1.2.1</ecNumber>
    </recommendedName>
</protein>
<dbReference type="UniPathway" id="UPA00193"/>
<dbReference type="Proteomes" id="UP000259762">
    <property type="component" value="Chromosome"/>
</dbReference>
<feature type="binding site" evidence="11">
    <location>
        <position position="123"/>
    </location>
    <ligand>
        <name>(6S)-5,6,7,8-tetrahydrofolate</name>
        <dbReference type="ChEBI" id="CHEBI:57453"/>
    </ligand>
</feature>
<feature type="binding site" evidence="11">
    <location>
        <position position="247"/>
    </location>
    <ligand>
        <name>(6S)-5,6,7,8-tetrahydrofolate</name>
        <dbReference type="ChEBI" id="CHEBI:57453"/>
    </ligand>
</feature>
<evidence type="ECO:0000256" key="10">
    <source>
        <dbReference type="ARBA" id="ARBA00057572"/>
    </source>
</evidence>
<comment type="subunit">
    <text evidence="4 11">Homodimer.</text>
</comment>
<dbReference type="InterPro" id="IPR001085">
    <property type="entry name" value="Ser_HO-MeTrfase"/>
</dbReference>
<dbReference type="InterPro" id="IPR015424">
    <property type="entry name" value="PyrdxlP-dep_Trfase"/>
</dbReference>
<dbReference type="GO" id="GO:0004372">
    <property type="term" value="F:glycine hydroxymethyltransferase activity"/>
    <property type="evidence" value="ECO:0007669"/>
    <property type="project" value="UniProtKB-UniRule"/>
</dbReference>
<evidence type="ECO:0000256" key="6">
    <source>
        <dbReference type="ARBA" id="ARBA00022563"/>
    </source>
</evidence>
<keyword evidence="14" id="KW-0489">Methyltransferase</keyword>
<dbReference type="OrthoDB" id="9803846at2"/>
<keyword evidence="15" id="KW-1185">Reference proteome</keyword>
<dbReference type="NCBIfam" id="NF000586">
    <property type="entry name" value="PRK00011.1"/>
    <property type="match status" value="1"/>
</dbReference>
<evidence type="ECO:0000256" key="7">
    <source>
        <dbReference type="ARBA" id="ARBA00022679"/>
    </source>
</evidence>
<reference evidence="14 15" key="2">
    <citation type="journal article" date="2019" name="BMC Genomics">
        <title>The Anaplasma ovis genome reveals a high proportion of pseudogenes.</title>
        <authorList>
            <person name="Liu Z."/>
            <person name="Peasley A.M."/>
            <person name="Yang J."/>
            <person name="Li Y."/>
            <person name="Guan G."/>
            <person name="Luo J."/>
            <person name="Yin H."/>
            <person name="Brayton K.A."/>
        </authorList>
    </citation>
    <scope>NUCLEOTIDE SEQUENCE [LARGE SCALE GENOMIC DNA]</scope>
    <source>
        <strain evidence="14 15">Haibei</strain>
    </source>
</reference>
<evidence type="ECO:0000259" key="13">
    <source>
        <dbReference type="Pfam" id="PF00464"/>
    </source>
</evidence>
<sequence length="430" mass="45793">MVGYVGNVDIGVFDAEVADSISAELERQNTLLQMIASENFVSRAVLQAQGSVLTNKYAEGYAGSRYYCGCALVDVVENLAVERLCRLFGCRFANVQPHSGSQANQQVFMALLKPGDTILGMSLDCGGHLTHGAAPNVSGRWFNAVSYGVNRDTGFLDMDEVETLALSAKPSLIIAGASSYSRKIDFAAFRAIADKVGAYLLADIAHYSGLIAGGCYPSPFGHAHVVTSTTHKTLRGPRGAVIMTDDEEIHKKVKLSVFPGMQGGPLMHVIAAKAVAFKEALHPDFKLYAQQVLENSRALAGVLSSEGLDVVTGGTDSHIVLLDLRSKRVTGRDVSSSLERAGIVCNKNAVPFDTEKPWVTSGIRLGAAAETSRGLGVPEFESIGRLVVKVINACSLGQEEMSAAEAEVRHEVNGLVRSLPMSAFPVCEVC</sequence>
<evidence type="ECO:0000313" key="15">
    <source>
        <dbReference type="Proteomes" id="UP000259762"/>
    </source>
</evidence>
<dbReference type="InterPro" id="IPR015421">
    <property type="entry name" value="PyrdxlP-dep_Trfase_major"/>
</dbReference>
<evidence type="ECO:0000256" key="3">
    <source>
        <dbReference type="ARBA" id="ARBA00006376"/>
    </source>
</evidence>
<evidence type="ECO:0000256" key="2">
    <source>
        <dbReference type="ARBA" id="ARBA00004496"/>
    </source>
</evidence>
<keyword evidence="11" id="KW-0028">Amino-acid biosynthesis</keyword>
<evidence type="ECO:0000256" key="12">
    <source>
        <dbReference type="PIRSR" id="PIRSR000412-50"/>
    </source>
</evidence>
<dbReference type="GO" id="GO:0005829">
    <property type="term" value="C:cytosol"/>
    <property type="evidence" value="ECO:0007669"/>
    <property type="project" value="TreeGrafter"/>
</dbReference>
<feature type="site" description="Plays an important role in substrate specificity" evidence="11">
    <location>
        <position position="231"/>
    </location>
</feature>
<evidence type="ECO:0000256" key="1">
    <source>
        <dbReference type="ARBA" id="ARBA00001933"/>
    </source>
</evidence>
<dbReference type="RefSeq" id="WP_075138689.1">
    <property type="nucleotide sequence ID" value="NZ_CP015994.1"/>
</dbReference>
<dbReference type="InterPro" id="IPR015422">
    <property type="entry name" value="PyrdxlP-dep_Trfase_small"/>
</dbReference>
<comment type="function">
    <text evidence="11">Catalyzes the reversible interconversion of serine and glycine with tetrahydrofolate (THF) serving as the one-carbon carrier. This reaction serves as the major source of one-carbon groups required for the biosynthesis of purines, thymidylate, methionine, and other important biomolecules. Also exhibits THF-independent aldolase activity toward beta-hydroxyamino acids, producing glycine and aldehydes, via a retro-aldol mechanism.</text>
</comment>
<keyword evidence="6 11" id="KW-0554">One-carbon metabolism</keyword>
<dbReference type="HAMAP" id="MF_00051">
    <property type="entry name" value="SHMT"/>
    <property type="match status" value="1"/>
</dbReference>
<comment type="caution">
    <text evidence="11">Lacks conserved residue(s) required for the propagation of feature annotation.</text>
</comment>
<dbReference type="EC" id="2.1.2.1" evidence="11"/>
<dbReference type="PANTHER" id="PTHR11680">
    <property type="entry name" value="SERINE HYDROXYMETHYLTRANSFERASE"/>
    <property type="match status" value="1"/>
</dbReference>
<dbReference type="GO" id="GO:0008168">
    <property type="term" value="F:methyltransferase activity"/>
    <property type="evidence" value="ECO:0007669"/>
    <property type="project" value="UniProtKB-KW"/>
</dbReference>
<name>A0A2Z2LE16_9RICK</name>
<dbReference type="InterPro" id="IPR049943">
    <property type="entry name" value="Ser_HO-MeTrfase-like"/>
</dbReference>
<comment type="subcellular location">
    <subcellularLocation>
        <location evidence="2 11">Cytoplasm</location>
    </subcellularLocation>
</comment>
<comment type="cofactor">
    <cofactor evidence="1 11 12">
        <name>pyridoxal 5'-phosphate</name>
        <dbReference type="ChEBI" id="CHEBI:597326"/>
    </cofactor>
</comment>
<comment type="function">
    <text evidence="10">Catalyzes the reversible interconversion of alpha-methyl-L-serine to D-alanine with tetrahydrofolate (THF) serving as the one-carbon carrier. Cannot use alpha-methyl-D-serine, L-serine, D-serine or L-alanine.</text>
</comment>
<feature type="domain" description="Serine hydroxymethyltransferase-like" evidence="13">
    <location>
        <begin position="13"/>
        <end position="386"/>
    </location>
</feature>
<keyword evidence="7 11" id="KW-0808">Transferase</keyword>
<dbReference type="GO" id="GO:0032259">
    <property type="term" value="P:methylation"/>
    <property type="evidence" value="ECO:0007669"/>
    <property type="project" value="UniProtKB-KW"/>
</dbReference>
<comment type="pathway">
    <text evidence="11">Amino-acid biosynthesis; glycine biosynthesis; glycine from L-serine: step 1/1.</text>
</comment>
<keyword evidence="8 11" id="KW-0663">Pyridoxal phosphate</keyword>
<dbReference type="GO" id="GO:0030170">
    <property type="term" value="F:pyridoxal phosphate binding"/>
    <property type="evidence" value="ECO:0007669"/>
    <property type="project" value="UniProtKB-UniRule"/>
</dbReference>
<dbReference type="GO" id="GO:0035999">
    <property type="term" value="P:tetrahydrofolate interconversion"/>
    <property type="evidence" value="ECO:0007669"/>
    <property type="project" value="UniProtKB-UniRule"/>
</dbReference>
<dbReference type="PANTHER" id="PTHR11680:SF35">
    <property type="entry name" value="SERINE HYDROXYMETHYLTRANSFERASE 1"/>
    <property type="match status" value="1"/>
</dbReference>
<proteinExistence type="inferred from homology"/>
<dbReference type="FunFam" id="3.40.640.10:FF:000001">
    <property type="entry name" value="Serine hydroxymethyltransferase"/>
    <property type="match status" value="1"/>
</dbReference>
<dbReference type="EMBL" id="CP015994">
    <property type="protein sequence ID" value="ASI47427.1"/>
    <property type="molecule type" value="Genomic_DNA"/>
</dbReference>
<dbReference type="UniPathway" id="UPA00288">
    <property type="reaction ID" value="UER01023"/>
</dbReference>
<dbReference type="PROSITE" id="PS00096">
    <property type="entry name" value="SHMT"/>
    <property type="match status" value="1"/>
</dbReference>
<dbReference type="Gene3D" id="3.40.640.10">
    <property type="entry name" value="Type I PLP-dependent aspartate aminotransferase-like (Major domain)"/>
    <property type="match status" value="1"/>
</dbReference>